<dbReference type="PANTHER" id="PTHR21581">
    <property type="entry name" value="D-ALANYL-D-ALANINE CARBOXYPEPTIDASE"/>
    <property type="match status" value="1"/>
</dbReference>
<feature type="compositionally biased region" description="Low complexity" evidence="2">
    <location>
        <begin position="7"/>
        <end position="20"/>
    </location>
</feature>
<dbReference type="PROSITE" id="PS50005">
    <property type="entry name" value="TPR"/>
    <property type="match status" value="2"/>
</dbReference>
<dbReference type="PROSITE" id="PS50293">
    <property type="entry name" value="TPR_REGION"/>
    <property type="match status" value="1"/>
</dbReference>
<dbReference type="EnsemblMetazoa" id="SCAU011530-RA">
    <property type="protein sequence ID" value="SCAU011530-PA"/>
    <property type="gene ID" value="SCAU011530"/>
</dbReference>
<dbReference type="Proteomes" id="UP000095300">
    <property type="component" value="Unassembled WGS sequence"/>
</dbReference>
<evidence type="ECO:0000256" key="2">
    <source>
        <dbReference type="SAM" id="MobiDB-lite"/>
    </source>
</evidence>
<dbReference type="GO" id="GO:0005794">
    <property type="term" value="C:Golgi apparatus"/>
    <property type="evidence" value="ECO:0007669"/>
    <property type="project" value="TreeGrafter"/>
</dbReference>
<organism evidence="3 4">
    <name type="scientific">Stomoxys calcitrans</name>
    <name type="common">Stable fly</name>
    <name type="synonym">Conops calcitrans</name>
    <dbReference type="NCBI Taxonomy" id="35570"/>
    <lineage>
        <taxon>Eukaryota</taxon>
        <taxon>Metazoa</taxon>
        <taxon>Ecdysozoa</taxon>
        <taxon>Arthropoda</taxon>
        <taxon>Hexapoda</taxon>
        <taxon>Insecta</taxon>
        <taxon>Pterygota</taxon>
        <taxon>Neoptera</taxon>
        <taxon>Endopterygota</taxon>
        <taxon>Diptera</taxon>
        <taxon>Brachycera</taxon>
        <taxon>Muscomorpha</taxon>
        <taxon>Muscoidea</taxon>
        <taxon>Muscidae</taxon>
        <taxon>Stomoxys</taxon>
    </lineage>
</organism>
<dbReference type="VEuPathDB" id="VectorBase:SCAU011530"/>
<dbReference type="InterPro" id="IPR011990">
    <property type="entry name" value="TPR-like_helical_dom_sf"/>
</dbReference>
<dbReference type="PANTHER" id="PTHR21581:SF6">
    <property type="entry name" value="TRAFFICKING PROTEIN PARTICLE COMPLEX SUBUNIT 12"/>
    <property type="match status" value="1"/>
</dbReference>
<dbReference type="OrthoDB" id="428342at2759"/>
<keyword evidence="4" id="KW-1185">Reference proteome</keyword>
<dbReference type="AlphaFoldDB" id="A0A1I8PVM2"/>
<dbReference type="KEGG" id="scac:106082089"/>
<reference evidence="3" key="1">
    <citation type="submission" date="2020-05" db="UniProtKB">
        <authorList>
            <consortium name="EnsemblMetazoa"/>
        </authorList>
    </citation>
    <scope>IDENTIFICATION</scope>
    <source>
        <strain evidence="3">USDA</strain>
    </source>
</reference>
<dbReference type="SUPFAM" id="SSF48452">
    <property type="entry name" value="TPR-like"/>
    <property type="match status" value="1"/>
</dbReference>
<accession>A0A1I8PVM2</accession>
<feature type="compositionally biased region" description="Polar residues" evidence="2">
    <location>
        <begin position="41"/>
        <end position="60"/>
    </location>
</feature>
<protein>
    <submittedName>
        <fullName evidence="3">Uncharacterized protein</fullName>
    </submittedName>
</protein>
<dbReference type="Gene3D" id="1.25.40.10">
    <property type="entry name" value="Tetratricopeptide repeat domain"/>
    <property type="match status" value="1"/>
</dbReference>
<feature type="region of interest" description="Disordered" evidence="2">
    <location>
        <begin position="41"/>
        <end position="68"/>
    </location>
</feature>
<dbReference type="SMART" id="SM00028">
    <property type="entry name" value="TPR"/>
    <property type="match status" value="2"/>
</dbReference>
<name>A0A1I8PVM2_STOCA</name>
<evidence type="ECO:0000313" key="3">
    <source>
        <dbReference type="EnsemblMetazoa" id="SCAU011530-PA"/>
    </source>
</evidence>
<keyword evidence="1" id="KW-0802">TPR repeat</keyword>
<dbReference type="InterPro" id="IPR019734">
    <property type="entry name" value="TPR_rpt"/>
</dbReference>
<feature type="repeat" description="TPR" evidence="1">
    <location>
        <begin position="442"/>
        <end position="475"/>
    </location>
</feature>
<dbReference type="GO" id="GO:0030008">
    <property type="term" value="C:TRAPP complex"/>
    <property type="evidence" value="ECO:0007669"/>
    <property type="project" value="TreeGrafter"/>
</dbReference>
<evidence type="ECO:0000313" key="4">
    <source>
        <dbReference type="Proteomes" id="UP000095300"/>
    </source>
</evidence>
<dbReference type="STRING" id="35570.A0A1I8PVM2"/>
<feature type="repeat" description="TPR" evidence="1">
    <location>
        <begin position="408"/>
        <end position="441"/>
    </location>
</feature>
<feature type="region of interest" description="Disordered" evidence="2">
    <location>
        <begin position="1"/>
        <end position="20"/>
    </location>
</feature>
<sequence>MENKNVNNQQNAAASPSLSQYFVNDPPSFFDELLSNKGQTMETGTATTQKQNTPKLNSTINPQQNQTTTTQVPVVHPANATTGNAVNLTSNNFTGGFKTPEYIENQAELEEDLKMPDDVRNFWESPASQSGGQPLLLTTPGIQTATDLPDLIALAVSKHLGEAEMANRKIPGADNVTQDERGLRSLIASGCYRSAINLTGRLLTIYGQGYGRAGQPAKHSPHSLQLWFTRLALLAKLGEYELLQKEAEPFDRLNRPDVFFEFYPEMYAGKTGSIACFSFRLLLAEMPIYLGNPQLALDRLSELYVIANDIKLYFASKQSKEAQEFWKKRELRVLHAIVNCAIILKKYNLIDDILRTMIADGTDLDKEERRALFSAWGRIYLQIGDIFGAEQKFAEARRLRKIYSQPDIRDLVDKGLITVAQNDFPEAYATFQKALHLESGNTMILNNMGVCLLYAGKLKEAITLFERAINLNPQKSLNESLLVNLSTLYELESNNSKNKKLNLLRLINRYKPDLNISLEICLKLQTPN</sequence>
<dbReference type="Pfam" id="PF00515">
    <property type="entry name" value="TPR_1"/>
    <property type="match status" value="1"/>
</dbReference>
<evidence type="ECO:0000256" key="1">
    <source>
        <dbReference type="PROSITE-ProRule" id="PRU00339"/>
    </source>
</evidence>
<proteinExistence type="predicted"/>
<gene>
    <name evidence="3" type="primary">106082089</name>
</gene>